<dbReference type="Proteomes" id="UP000184339">
    <property type="component" value="Unassembled WGS sequence"/>
</dbReference>
<keyword evidence="1" id="KW-1133">Transmembrane helix</keyword>
<dbReference type="OrthoDB" id="9996471at2"/>
<reference evidence="3" key="1">
    <citation type="submission" date="2016-11" db="EMBL/GenBank/DDBJ databases">
        <authorList>
            <person name="Varghese N."/>
            <person name="Submissions S."/>
        </authorList>
    </citation>
    <scope>NUCLEOTIDE SEQUENCE [LARGE SCALE GENOMIC DNA]</scope>
    <source>
        <strain evidence="3">Sac-22</strain>
    </source>
</reference>
<keyword evidence="3" id="KW-1185">Reference proteome</keyword>
<dbReference type="EMBL" id="FRCX01000001">
    <property type="protein sequence ID" value="SHM30626.1"/>
    <property type="molecule type" value="Genomic_DNA"/>
</dbReference>
<evidence type="ECO:0000313" key="3">
    <source>
        <dbReference type="Proteomes" id="UP000184339"/>
    </source>
</evidence>
<keyword evidence="1" id="KW-0812">Transmembrane</keyword>
<sequence>MRKVLSVIFLSLSGLQFFIVNVLAFLSGLPLVGKLSSLAIFTGAALVPHLIGLAFGGFRYWKRDTGLVLLSVAGVTAFMMLSIVCLFKSEEFVRLTGENAFNAFSSFYTGGALLALNAGLGWLLVKTGPRRVAIE</sequence>
<evidence type="ECO:0000256" key="1">
    <source>
        <dbReference type="SAM" id="Phobius"/>
    </source>
</evidence>
<keyword evidence="1" id="KW-0472">Membrane</keyword>
<dbReference type="STRING" id="551987.SAMN05192549_101247"/>
<dbReference type="RefSeq" id="WP_072780698.1">
    <property type="nucleotide sequence ID" value="NZ_FRCX01000001.1"/>
</dbReference>
<feature type="transmembrane region" description="Helical" evidence="1">
    <location>
        <begin position="35"/>
        <end position="55"/>
    </location>
</feature>
<proteinExistence type="predicted"/>
<protein>
    <submittedName>
        <fullName evidence="2">Uncharacterized protein</fullName>
    </submittedName>
</protein>
<evidence type="ECO:0000313" key="2">
    <source>
        <dbReference type="EMBL" id="SHM30626.1"/>
    </source>
</evidence>
<name>A0A1M7HQ39_9BURK</name>
<feature type="transmembrane region" description="Helical" evidence="1">
    <location>
        <begin position="107"/>
        <end position="125"/>
    </location>
</feature>
<organism evidence="2 3">
    <name type="scientific">Duganella sacchari</name>
    <dbReference type="NCBI Taxonomy" id="551987"/>
    <lineage>
        <taxon>Bacteria</taxon>
        <taxon>Pseudomonadati</taxon>
        <taxon>Pseudomonadota</taxon>
        <taxon>Betaproteobacteria</taxon>
        <taxon>Burkholderiales</taxon>
        <taxon>Oxalobacteraceae</taxon>
        <taxon>Telluria group</taxon>
        <taxon>Duganella</taxon>
    </lineage>
</organism>
<gene>
    <name evidence="2" type="ORF">SAMN05192549_101247</name>
</gene>
<feature type="transmembrane region" description="Helical" evidence="1">
    <location>
        <begin position="67"/>
        <end position="87"/>
    </location>
</feature>
<dbReference type="AlphaFoldDB" id="A0A1M7HQ39"/>
<feature type="transmembrane region" description="Helical" evidence="1">
    <location>
        <begin position="7"/>
        <end position="29"/>
    </location>
</feature>
<accession>A0A1M7HQ39</accession>